<dbReference type="Proteomes" id="UP000623461">
    <property type="component" value="Unassembled WGS sequence"/>
</dbReference>
<sequence>MTAVVQGVGDWMSKWDWGDVPTWVAGLVTALAVSLSLLQVARERADRLADERQREKDEKRREEEARRAQASHVAAWYAGMSGGIDGGSDLAGLSNASKLPIYEVVVTMVLVRGAGPRQGTEIPGDDERRARVDVVPPGQWRVDLGKLGWGGMHTHPGIEIAFRDAEGRSWKRLGTGQLDPIDEAPLDHYGMGVLFPYSGLQPVQEPRGT</sequence>
<comment type="caution">
    <text evidence="3">The sequence shown here is derived from an EMBL/GenBank/DDBJ whole genome shotgun (WGS) entry which is preliminary data.</text>
</comment>
<gene>
    <name evidence="3" type="ORF">GCM10009721_06210</name>
</gene>
<dbReference type="EMBL" id="BMNZ01000001">
    <property type="protein sequence ID" value="GGM84235.1"/>
    <property type="molecule type" value="Genomic_DNA"/>
</dbReference>
<protein>
    <submittedName>
        <fullName evidence="3">Uncharacterized protein</fullName>
    </submittedName>
</protein>
<keyword evidence="2" id="KW-1133">Transmembrane helix</keyword>
<keyword evidence="2" id="KW-0472">Membrane</keyword>
<evidence type="ECO:0000313" key="4">
    <source>
        <dbReference type="Proteomes" id="UP000623461"/>
    </source>
</evidence>
<keyword evidence="1" id="KW-0175">Coiled coil</keyword>
<feature type="transmembrane region" description="Helical" evidence="2">
    <location>
        <begin position="20"/>
        <end position="38"/>
    </location>
</feature>
<proteinExistence type="predicted"/>
<evidence type="ECO:0000256" key="2">
    <source>
        <dbReference type="SAM" id="Phobius"/>
    </source>
</evidence>
<evidence type="ECO:0000313" key="3">
    <source>
        <dbReference type="EMBL" id="GGM84235.1"/>
    </source>
</evidence>
<accession>A0ABQ2HM07</accession>
<organism evidence="3 4">
    <name type="scientific">Terrabacter tumescens</name>
    <dbReference type="NCBI Taxonomy" id="60443"/>
    <lineage>
        <taxon>Bacteria</taxon>
        <taxon>Bacillati</taxon>
        <taxon>Actinomycetota</taxon>
        <taxon>Actinomycetes</taxon>
        <taxon>Micrococcales</taxon>
        <taxon>Intrasporangiaceae</taxon>
        <taxon>Terrabacter</taxon>
    </lineage>
</organism>
<keyword evidence="2" id="KW-0812">Transmembrane</keyword>
<feature type="coiled-coil region" evidence="1">
    <location>
        <begin position="38"/>
        <end position="68"/>
    </location>
</feature>
<reference evidence="4" key="1">
    <citation type="journal article" date="2019" name="Int. J. Syst. Evol. Microbiol.">
        <title>The Global Catalogue of Microorganisms (GCM) 10K type strain sequencing project: providing services to taxonomists for standard genome sequencing and annotation.</title>
        <authorList>
            <consortium name="The Broad Institute Genomics Platform"/>
            <consortium name="The Broad Institute Genome Sequencing Center for Infectious Disease"/>
            <person name="Wu L."/>
            <person name="Ma J."/>
        </authorList>
    </citation>
    <scope>NUCLEOTIDE SEQUENCE [LARGE SCALE GENOMIC DNA]</scope>
    <source>
        <strain evidence="4">JCM 1365</strain>
    </source>
</reference>
<keyword evidence="4" id="KW-1185">Reference proteome</keyword>
<evidence type="ECO:0000256" key="1">
    <source>
        <dbReference type="SAM" id="Coils"/>
    </source>
</evidence>
<name>A0ABQ2HM07_9MICO</name>